<reference evidence="1" key="2">
    <citation type="submission" date="2021-04" db="EMBL/GenBank/DDBJ databases">
        <authorList>
            <person name="Gilroy R."/>
        </authorList>
    </citation>
    <scope>NUCLEOTIDE SEQUENCE</scope>
    <source>
        <strain evidence="1">CHK196-3914</strain>
    </source>
</reference>
<organism evidence="1 2">
    <name type="scientific">Candidatus Mediterraneibacter stercoravium</name>
    <dbReference type="NCBI Taxonomy" id="2838685"/>
    <lineage>
        <taxon>Bacteria</taxon>
        <taxon>Bacillati</taxon>
        <taxon>Bacillota</taxon>
        <taxon>Clostridia</taxon>
        <taxon>Lachnospirales</taxon>
        <taxon>Lachnospiraceae</taxon>
        <taxon>Mediterraneibacter</taxon>
    </lineage>
</organism>
<dbReference type="AlphaFoldDB" id="A0A9D2K2B0"/>
<proteinExistence type="predicted"/>
<accession>A0A9D2K2B0</accession>
<gene>
    <name evidence="1" type="ORF">H9723_08970</name>
</gene>
<comment type="caution">
    <text evidence="1">The sequence shown here is derived from an EMBL/GenBank/DDBJ whole genome shotgun (WGS) entry which is preliminary data.</text>
</comment>
<dbReference type="EMBL" id="DXAY01000209">
    <property type="protein sequence ID" value="HIZ75352.1"/>
    <property type="molecule type" value="Genomic_DNA"/>
</dbReference>
<evidence type="ECO:0000313" key="2">
    <source>
        <dbReference type="Proteomes" id="UP000824116"/>
    </source>
</evidence>
<dbReference type="Proteomes" id="UP000824116">
    <property type="component" value="Unassembled WGS sequence"/>
</dbReference>
<protein>
    <submittedName>
        <fullName evidence="1">Uncharacterized protein</fullName>
    </submittedName>
</protein>
<name>A0A9D2K2B0_9FIRM</name>
<evidence type="ECO:0000313" key="1">
    <source>
        <dbReference type="EMBL" id="HIZ75352.1"/>
    </source>
</evidence>
<sequence>MGRQKCWKRCVREFIYCKPKLNRRLLCICRSVNEVCEILNTDICHGKNKRKNGKCG</sequence>
<reference evidence="1" key="1">
    <citation type="journal article" date="2021" name="PeerJ">
        <title>Extensive microbial diversity within the chicken gut microbiome revealed by metagenomics and culture.</title>
        <authorList>
            <person name="Gilroy R."/>
            <person name="Ravi A."/>
            <person name="Getino M."/>
            <person name="Pursley I."/>
            <person name="Horton D.L."/>
            <person name="Alikhan N.F."/>
            <person name="Baker D."/>
            <person name="Gharbi K."/>
            <person name="Hall N."/>
            <person name="Watson M."/>
            <person name="Adriaenssens E.M."/>
            <person name="Foster-Nyarko E."/>
            <person name="Jarju S."/>
            <person name="Secka A."/>
            <person name="Antonio M."/>
            <person name="Oren A."/>
            <person name="Chaudhuri R.R."/>
            <person name="La Ragione R."/>
            <person name="Hildebrand F."/>
            <person name="Pallen M.J."/>
        </authorList>
    </citation>
    <scope>NUCLEOTIDE SEQUENCE</scope>
    <source>
        <strain evidence="1">CHK196-3914</strain>
    </source>
</reference>